<keyword evidence="5 9" id="KW-1133">Transmembrane helix</keyword>
<feature type="transmembrane region" description="Helical" evidence="9">
    <location>
        <begin position="28"/>
        <end position="48"/>
    </location>
</feature>
<dbReference type="PANTHER" id="PTHR14437:SF2">
    <property type="entry name" value="TRANSMEMBRANE PROTEIN 168"/>
    <property type="match status" value="1"/>
</dbReference>
<dbReference type="Proteomes" id="UP000694865">
    <property type="component" value="Unplaced"/>
</dbReference>
<feature type="transmembrane region" description="Helical" evidence="9">
    <location>
        <begin position="172"/>
        <end position="188"/>
    </location>
</feature>
<evidence type="ECO:0000256" key="4">
    <source>
        <dbReference type="ARBA" id="ARBA00022692"/>
    </source>
</evidence>
<keyword evidence="10" id="KW-1185">Reference proteome</keyword>
<dbReference type="RefSeq" id="XP_002739520.1">
    <property type="nucleotide sequence ID" value="XM_002739474.2"/>
</dbReference>
<comment type="similarity">
    <text evidence="2">Belongs to the TMEM168 family.</text>
</comment>
<feature type="transmembrane region" description="Helical" evidence="9">
    <location>
        <begin position="345"/>
        <end position="372"/>
    </location>
</feature>
<feature type="transmembrane region" description="Helical" evidence="9">
    <location>
        <begin position="116"/>
        <end position="135"/>
    </location>
</feature>
<evidence type="ECO:0000313" key="11">
    <source>
        <dbReference type="RefSeq" id="XP_002739520.1"/>
    </source>
</evidence>
<gene>
    <name evidence="11" type="primary">LOC100374493</name>
</gene>
<keyword evidence="6 9" id="KW-0472">Membrane</keyword>
<dbReference type="PANTHER" id="PTHR14437">
    <property type="entry name" value="TRANSMEMBRANE PROTEIN 168"/>
    <property type="match status" value="1"/>
</dbReference>
<proteinExistence type="inferred from homology"/>
<feature type="transmembrane region" description="Helical" evidence="9">
    <location>
        <begin position="258"/>
        <end position="282"/>
    </location>
</feature>
<comment type="subcellular location">
    <subcellularLocation>
        <location evidence="1">Nucleus membrane</location>
        <topology evidence="1">Multi-pass membrane protein</topology>
    </subcellularLocation>
</comment>
<name>A0ABM0GXI0_SACKO</name>
<protein>
    <recommendedName>
        <fullName evidence="3">Transmembrane protein 168</fullName>
    </recommendedName>
</protein>
<feature type="transmembrane region" description="Helical" evidence="9">
    <location>
        <begin position="147"/>
        <end position="166"/>
    </location>
</feature>
<evidence type="ECO:0000256" key="9">
    <source>
        <dbReference type="SAM" id="Phobius"/>
    </source>
</evidence>
<evidence type="ECO:0000256" key="3">
    <source>
        <dbReference type="ARBA" id="ARBA00014572"/>
    </source>
</evidence>
<feature type="transmembrane region" description="Helical" evidence="9">
    <location>
        <begin position="288"/>
        <end position="314"/>
    </location>
</feature>
<feature type="transmembrane region" description="Helical" evidence="9">
    <location>
        <begin position="87"/>
        <end position="104"/>
    </location>
</feature>
<evidence type="ECO:0000256" key="5">
    <source>
        <dbReference type="ARBA" id="ARBA00022989"/>
    </source>
</evidence>
<organism evidence="10 11">
    <name type="scientific">Saccoglossus kowalevskii</name>
    <name type="common">Acorn worm</name>
    <dbReference type="NCBI Taxonomy" id="10224"/>
    <lineage>
        <taxon>Eukaryota</taxon>
        <taxon>Metazoa</taxon>
        <taxon>Hemichordata</taxon>
        <taxon>Enteropneusta</taxon>
        <taxon>Harrimaniidae</taxon>
        <taxon>Saccoglossus</taxon>
    </lineage>
</organism>
<evidence type="ECO:0000256" key="6">
    <source>
        <dbReference type="ARBA" id="ARBA00023136"/>
    </source>
</evidence>
<dbReference type="GeneID" id="100374493"/>
<evidence type="ECO:0000256" key="8">
    <source>
        <dbReference type="ARBA" id="ARBA00023242"/>
    </source>
</evidence>
<dbReference type="CDD" id="cd21494">
    <property type="entry name" value="TMEM168"/>
    <property type="match status" value="1"/>
</dbReference>
<keyword evidence="4 9" id="KW-0812">Transmembrane</keyword>
<sequence>MISFKYFTSHCLHIPVNKMMEVHRQCNVRYISHLSSLVLLIGICAGLYNRWLHSQDTMLLVLTACGLFLFALCGIFYYYFGLEGVSTCFFNLWCGCLLGMITYTKYEEFQYEISETIMNIMLMTSLGLKCFWVLIERICGLMTYRSILLTNMEAFELIGFAVASVILQDDIVAVWLLVLSYALTLIALRLRVLLAIPTLAVACTITAVFLFPAIHIPPNPFALSCFAGRLAIDSILDTYFCSLSLLERWQCYLYTNRFLSILSVFLIIVLEIAFFVFAGQVMVSHEEWYFSIPFFILFGLLWLCFHSAQIFTWWSFLSKIYESLNIYKSMTKEAKSMSRIMSSKGLRYFCLISQRFICFSFVTTLMLTAVSWQKDNAIFLSLFLIVLPIECMQLGLLYELGKSLGGTCIGYALVAPSNFCRLDGETVILPANAIQEHSVRSTEILNTMQRFFLHHMIDIFSCDYSTSGLTLDTVEAKLKGLFDKMTKDGPRYDTYVVFYSGHVQPNGDWALAGDVSLKFETLVEWWNEACADSGSRLIIVMDTKYSQGWIKQARRDRESYIAVQSFITEKSTDPETGTSINIGDFTSEWVDYNCSSETDVNWSQQGRVVRASYGVSRRWSDFSFHSPTEQDIESHWQNSFPSITRPFIKVLSIPGNTNIFGCCDPCIRCVKRCKMKWLSPLVIDTGHGFKLVRS</sequence>
<feature type="transmembrane region" description="Helical" evidence="9">
    <location>
        <begin position="378"/>
        <end position="398"/>
    </location>
</feature>
<evidence type="ECO:0000313" key="10">
    <source>
        <dbReference type="Proteomes" id="UP000694865"/>
    </source>
</evidence>
<evidence type="ECO:0000256" key="1">
    <source>
        <dbReference type="ARBA" id="ARBA00004232"/>
    </source>
</evidence>
<reference evidence="11" key="1">
    <citation type="submission" date="2025-08" db="UniProtKB">
        <authorList>
            <consortium name="RefSeq"/>
        </authorList>
    </citation>
    <scope>IDENTIFICATION</scope>
    <source>
        <tissue evidence="11">Testes</tissue>
    </source>
</reference>
<feature type="transmembrane region" description="Helical" evidence="9">
    <location>
        <begin position="60"/>
        <end position="80"/>
    </location>
</feature>
<accession>A0ABM0GXI0</accession>
<feature type="transmembrane region" description="Helical" evidence="9">
    <location>
        <begin position="193"/>
        <end position="214"/>
    </location>
</feature>
<keyword evidence="7" id="KW-0325">Glycoprotein</keyword>
<dbReference type="InterPro" id="IPR029713">
    <property type="entry name" value="TMEM168"/>
</dbReference>
<evidence type="ECO:0000256" key="2">
    <source>
        <dbReference type="ARBA" id="ARBA00007329"/>
    </source>
</evidence>
<keyword evidence="8" id="KW-0539">Nucleus</keyword>
<evidence type="ECO:0000256" key="7">
    <source>
        <dbReference type="ARBA" id="ARBA00023180"/>
    </source>
</evidence>